<dbReference type="PROSITE" id="PS51387">
    <property type="entry name" value="FAD_PCMH"/>
    <property type="match status" value="1"/>
</dbReference>
<dbReference type="GO" id="GO:0005506">
    <property type="term" value="F:iron ion binding"/>
    <property type="evidence" value="ECO:0007669"/>
    <property type="project" value="InterPro"/>
</dbReference>
<dbReference type="SUPFAM" id="SSF54292">
    <property type="entry name" value="2Fe-2S ferredoxin-like"/>
    <property type="match status" value="1"/>
</dbReference>
<evidence type="ECO:0000256" key="7">
    <source>
        <dbReference type="ARBA" id="ARBA00023004"/>
    </source>
</evidence>
<keyword evidence="7" id="KW-0408">Iron</keyword>
<keyword evidence="6" id="KW-0560">Oxidoreductase</keyword>
<keyword evidence="4" id="KW-0500">Molybdenum</keyword>
<evidence type="ECO:0000256" key="2">
    <source>
        <dbReference type="ARBA" id="ARBA00001974"/>
    </source>
</evidence>
<evidence type="ECO:0000256" key="6">
    <source>
        <dbReference type="ARBA" id="ARBA00023002"/>
    </source>
</evidence>
<dbReference type="Gene3D" id="3.30.390.50">
    <property type="entry name" value="CO dehydrogenase flavoprotein, C-terminal domain"/>
    <property type="match status" value="1"/>
</dbReference>
<dbReference type="InterPro" id="IPR036318">
    <property type="entry name" value="FAD-bd_PCMH-like_sf"/>
</dbReference>
<evidence type="ECO:0000259" key="10">
    <source>
        <dbReference type="PROSITE" id="PS51085"/>
    </source>
</evidence>
<dbReference type="InterPro" id="IPR037165">
    <property type="entry name" value="AldOxase/xan_DH_Mopterin-bd_sf"/>
</dbReference>
<evidence type="ECO:0000256" key="5">
    <source>
        <dbReference type="ARBA" id="ARBA00022723"/>
    </source>
</evidence>
<evidence type="ECO:0000256" key="9">
    <source>
        <dbReference type="SAM" id="MobiDB-lite"/>
    </source>
</evidence>
<dbReference type="PROSITE" id="PS51085">
    <property type="entry name" value="2FE2S_FER_2"/>
    <property type="match status" value="1"/>
</dbReference>
<dbReference type="InterPro" id="IPR016166">
    <property type="entry name" value="FAD-bd_PCMH"/>
</dbReference>
<dbReference type="SUPFAM" id="SSF56003">
    <property type="entry name" value="Molybdenum cofactor-binding domain"/>
    <property type="match status" value="1"/>
</dbReference>
<dbReference type="Gene3D" id="3.30.365.10">
    <property type="entry name" value="Aldehyde oxidase/xanthine dehydrogenase, molybdopterin binding domain"/>
    <property type="match status" value="4"/>
</dbReference>
<comment type="cofactor">
    <cofactor evidence="2">
        <name>FAD</name>
        <dbReference type="ChEBI" id="CHEBI:57692"/>
    </cofactor>
</comment>
<name>A0AA87QDB5_RHIRH</name>
<accession>A0AA87QDB5</accession>
<evidence type="ECO:0000313" key="12">
    <source>
        <dbReference type="EMBL" id="GAJ96890.1"/>
    </source>
</evidence>
<feature type="domain" description="2Fe-2S ferredoxin-type" evidence="10">
    <location>
        <begin position="6"/>
        <end position="92"/>
    </location>
</feature>
<dbReference type="PANTHER" id="PTHR11908:SF132">
    <property type="entry name" value="ALDEHYDE OXIDASE 1-RELATED"/>
    <property type="match status" value="1"/>
</dbReference>
<dbReference type="Gene3D" id="3.10.20.30">
    <property type="match status" value="1"/>
</dbReference>
<dbReference type="EMBL" id="BAYX01000027">
    <property type="protein sequence ID" value="GAJ96890.1"/>
    <property type="molecule type" value="Genomic_DNA"/>
</dbReference>
<proteinExistence type="inferred from homology"/>
<feature type="region of interest" description="Disordered" evidence="9">
    <location>
        <begin position="1176"/>
        <end position="1196"/>
    </location>
</feature>
<dbReference type="InterPro" id="IPR012675">
    <property type="entry name" value="Beta-grasp_dom_sf"/>
</dbReference>
<sequence length="1499" mass="162996">MPNPNSTLQFYLNGETVVIENPSPSALLVDYLRSPEVRLTGTKKPCGQGGCGGCTVILSDWPNGQTRSRAINSCLRRLCSLNGMAITTIEGTGGLPTDIAVYPAHHPTASRFAPPVNAPLPLNLLEEVKTVGAYVLPDGSHVNPVAYSLATNNGSQCGYCSVGFVMNMSEFIANHPQATKKEIEGIFDGNLCRCTGYRPILTAMETWASDWSAADDENRMKCLQDHPLSNVPKTMTLPDPGTPLSGPPLWMQGTGIEWFAPSNIADAETIDLTLRNQGKNFRLVHGGTSYGIYKSEFAEVDAFIDLAGVAELHGDIANRSNYLYIPAGATYSQAIDAIQTIYDGAGRSDDALSDPLMYMLKRTAGRIVRNAATIGGNLMLYLHHIANGTGDPFPSDLATAVYYNSSIDISNLSGSNWVSSPGTVLKNVFDDVANGRLSADDLIISGLTVPLALSYGDRHFCVAQKTALREVNSHSIINSSIAFDWDVFSLNINTYAYFGGVTGAIWTPDSSVFSPFSGQTGLNLQTLSTACTNLYGAAVSALQLASQGRMQATTDEGFTIEYKAQLIAGMLFKAGIALLSKLGTSVPPELASAGEITWGTWPVSSGHQDYAAQDYKAPVGQPYIKATALEQCSGRTHYTHELAYPQGTLHAAFVQSRNALAEFNFRWATAAVAADELSDQLATTFPAFRRLITYADVPVQSANFQGMGADQPLFAVDKVLYAGQAIALILADTEQDANLIAEYVSAKCLAYKPIDWGGAWDSSWQDPILTLEDAIQKGSIFPDTPMAVPYLCHIWQIRRLRSRMDWAGPPAAPADFDAVPTTDTKTIDGSNCIHLVNNQKTGGQAHFYMETQACLAVPADEGRIVVNSSTQSPMEMHQTVSSTLGKQYNKVKIQTRLLGGAFGGKTEQARFTTGPTAVAAVVVDAPVRLAMPRDEDTAMIGKRHALYGVGEIAVDDGSVRSEDKGVIKGMQLAMWADGGAYYDCSFIVTNCIQTRIDNAYMIDNFLSQIDVCRTNTSPNTAMRAFGDIQATNIVENLIDDAAAALNMRAEDLREKNFYQRGDVTPYGQTLTACYMSEVWRYLKQKANFDDQLAKVQAFNGQHKWRKRGIALIPVKYGSGYNFEQLKQSSAIVVVNQADGSVVVHQGGVDMGQGLLTQIRQVAAYVLNIPQTLVHVESPQTDTTPNTSSSGASTGTPYSAEAVKRTCEQLRQQLHEFGYQLLKDNGNDWCKDNGVDFWNYGQDGWNTLVKTAQGYKLIWQNLINLAYANRLPLTATFNANIEHGEFDMPVLRFKQPDEQNDIPGITRAHVSTVTDVQNQFVGFTYSAACSVVEVDILTGETTILRSDLVYDVGWSLNPALDVGQVEGAFVQGIGFLLTENLVTQMDDTGPNEKGHLNTTNTWRYKIPAHVTIPLEFNVSLFPRNDPSVVNIPPDDQGVFSAKEVGEPPLVLANSVFFAIKDAIRASRLERKHSALFNLRAPATVQEVRNACDVMWSELAS</sequence>
<dbReference type="Proteomes" id="UP000026941">
    <property type="component" value="Unassembled WGS sequence"/>
</dbReference>
<dbReference type="Gene3D" id="3.90.1170.50">
    <property type="entry name" value="Aldehyde oxidase/xanthine dehydrogenase, a/b hammerhead"/>
    <property type="match status" value="1"/>
</dbReference>
<dbReference type="InterPro" id="IPR008274">
    <property type="entry name" value="AldOxase/xan_DH_MoCoBD1"/>
</dbReference>
<dbReference type="InterPro" id="IPR036884">
    <property type="entry name" value="2Fe-2S-bd_dom_sf"/>
</dbReference>
<dbReference type="RefSeq" id="WP_015918081.1">
    <property type="nucleotide sequence ID" value="NZ_BAYX01000027.1"/>
</dbReference>
<protein>
    <recommendedName>
        <fullName evidence="14">Xanthine dehydrogenase</fullName>
    </recommendedName>
</protein>
<dbReference type="InterPro" id="IPR046867">
    <property type="entry name" value="AldOxase/xan_DH_MoCoBD2"/>
</dbReference>
<dbReference type="Pfam" id="PF01799">
    <property type="entry name" value="Fer2_2"/>
    <property type="match status" value="1"/>
</dbReference>
<dbReference type="InterPro" id="IPR036856">
    <property type="entry name" value="Ald_Oxase/Xan_DH_a/b_sf"/>
</dbReference>
<dbReference type="SUPFAM" id="SSF56176">
    <property type="entry name" value="FAD-binding/transporter-associated domain-like"/>
    <property type="match status" value="1"/>
</dbReference>
<dbReference type="InterPro" id="IPR016169">
    <property type="entry name" value="FAD-bd_PCMH_sub2"/>
</dbReference>
<comment type="similarity">
    <text evidence="3">Belongs to the xanthine dehydrogenase family.</text>
</comment>
<evidence type="ECO:0000313" key="13">
    <source>
        <dbReference type="Proteomes" id="UP000026941"/>
    </source>
</evidence>
<comment type="cofactor">
    <cofactor evidence="1">
        <name>Mo-molybdopterin</name>
        <dbReference type="ChEBI" id="CHEBI:71302"/>
    </cofactor>
</comment>
<dbReference type="PANTHER" id="PTHR11908">
    <property type="entry name" value="XANTHINE DEHYDROGENASE"/>
    <property type="match status" value="1"/>
</dbReference>
<dbReference type="GO" id="GO:0051537">
    <property type="term" value="F:2 iron, 2 sulfur cluster binding"/>
    <property type="evidence" value="ECO:0007669"/>
    <property type="project" value="InterPro"/>
</dbReference>
<evidence type="ECO:0008006" key="14">
    <source>
        <dbReference type="Google" id="ProtNLM"/>
    </source>
</evidence>
<dbReference type="InterPro" id="IPR002888">
    <property type="entry name" value="2Fe-2S-bd"/>
</dbReference>
<comment type="caution">
    <text evidence="12">The sequence shown here is derived from an EMBL/GenBank/DDBJ whole genome shotgun (WGS) entry which is preliminary data.</text>
</comment>
<dbReference type="PROSITE" id="PS00197">
    <property type="entry name" value="2FE2S_FER_1"/>
    <property type="match status" value="1"/>
</dbReference>
<evidence type="ECO:0000259" key="11">
    <source>
        <dbReference type="PROSITE" id="PS51387"/>
    </source>
</evidence>
<dbReference type="Gene3D" id="1.10.150.120">
    <property type="entry name" value="[2Fe-2S]-binding domain"/>
    <property type="match status" value="1"/>
</dbReference>
<dbReference type="Pfam" id="PF02738">
    <property type="entry name" value="MoCoBD_1"/>
    <property type="match status" value="1"/>
</dbReference>
<dbReference type="Pfam" id="PF00111">
    <property type="entry name" value="Fer2"/>
    <property type="match status" value="1"/>
</dbReference>
<dbReference type="FunFam" id="3.30.365.10:FF:000001">
    <property type="entry name" value="Xanthine dehydrogenase oxidase"/>
    <property type="match status" value="1"/>
</dbReference>
<feature type="domain" description="FAD-binding PCMH-type" evidence="11">
    <location>
        <begin position="251"/>
        <end position="454"/>
    </location>
</feature>
<dbReference type="SUPFAM" id="SSF54665">
    <property type="entry name" value="CO dehydrogenase molybdoprotein N-domain-like"/>
    <property type="match status" value="1"/>
</dbReference>
<dbReference type="SUPFAM" id="SSF47741">
    <property type="entry name" value="CO dehydrogenase ISP C-domain like"/>
    <property type="match status" value="1"/>
</dbReference>
<evidence type="ECO:0000256" key="1">
    <source>
        <dbReference type="ARBA" id="ARBA00001924"/>
    </source>
</evidence>
<dbReference type="InterPro" id="IPR006058">
    <property type="entry name" value="2Fe2S_fd_BS"/>
</dbReference>
<dbReference type="Pfam" id="PF01315">
    <property type="entry name" value="Ald_Xan_dh_C"/>
    <property type="match status" value="1"/>
</dbReference>
<evidence type="ECO:0000256" key="4">
    <source>
        <dbReference type="ARBA" id="ARBA00022505"/>
    </source>
</evidence>
<dbReference type="GO" id="GO:0071949">
    <property type="term" value="F:FAD binding"/>
    <property type="evidence" value="ECO:0007669"/>
    <property type="project" value="InterPro"/>
</dbReference>
<dbReference type="SMART" id="SM01008">
    <property type="entry name" value="Ald_Xan_dh_C"/>
    <property type="match status" value="1"/>
</dbReference>
<keyword evidence="5" id="KW-0479">Metal-binding</keyword>
<dbReference type="InterPro" id="IPR016208">
    <property type="entry name" value="Ald_Oxase/xanthine_DH-like"/>
</dbReference>
<gene>
    <name evidence="12" type="ORF">RRH01S_27_00160</name>
</gene>
<reference evidence="12 13" key="1">
    <citation type="submission" date="2014-05" db="EMBL/GenBank/DDBJ databases">
        <title>Whole genome shotgun sequence of Rhizobium rhizogenes NBRC 13257.</title>
        <authorList>
            <person name="Katano-Makiyama Y."/>
            <person name="Hosoyama A."/>
            <person name="Hashimoto M."/>
            <person name="Hosoyama Y."/>
            <person name="Noguchi M."/>
            <person name="Tsuchikane K."/>
            <person name="Kimura A."/>
            <person name="Ohji S."/>
            <person name="Ichikawa N."/>
            <person name="Yamazoe A."/>
            <person name="Fujita N."/>
        </authorList>
    </citation>
    <scope>NUCLEOTIDE SEQUENCE [LARGE SCALE GENOMIC DNA]</scope>
    <source>
        <strain evidence="12 13">NBRC 13257</strain>
    </source>
</reference>
<dbReference type="InterPro" id="IPR002346">
    <property type="entry name" value="Mopterin_DH_FAD-bd"/>
</dbReference>
<organism evidence="12 13">
    <name type="scientific">Rhizobium rhizogenes NBRC 13257</name>
    <dbReference type="NCBI Taxonomy" id="1220581"/>
    <lineage>
        <taxon>Bacteria</taxon>
        <taxon>Pseudomonadati</taxon>
        <taxon>Pseudomonadota</taxon>
        <taxon>Alphaproteobacteria</taxon>
        <taxon>Hyphomicrobiales</taxon>
        <taxon>Rhizobiaceae</taxon>
        <taxon>Rhizobium/Agrobacterium group</taxon>
        <taxon>Rhizobium</taxon>
    </lineage>
</organism>
<dbReference type="Gene3D" id="3.30.465.10">
    <property type="match status" value="1"/>
</dbReference>
<dbReference type="Pfam" id="PF00941">
    <property type="entry name" value="FAD_binding_5"/>
    <property type="match status" value="1"/>
</dbReference>
<evidence type="ECO:0000256" key="3">
    <source>
        <dbReference type="ARBA" id="ARBA00006849"/>
    </source>
</evidence>
<dbReference type="Pfam" id="PF20256">
    <property type="entry name" value="MoCoBD_2"/>
    <property type="match status" value="1"/>
</dbReference>
<evidence type="ECO:0000256" key="8">
    <source>
        <dbReference type="ARBA" id="ARBA00053029"/>
    </source>
</evidence>
<dbReference type="InterPro" id="IPR036010">
    <property type="entry name" value="2Fe-2S_ferredoxin-like_sf"/>
</dbReference>
<feature type="compositionally biased region" description="Polar residues" evidence="9">
    <location>
        <begin position="1177"/>
        <end position="1196"/>
    </location>
</feature>
<dbReference type="InterPro" id="IPR001041">
    <property type="entry name" value="2Fe-2S_ferredoxin-type"/>
</dbReference>
<dbReference type="InterPro" id="IPR000674">
    <property type="entry name" value="Ald_Oxase/Xan_DH_a/b"/>
</dbReference>
<dbReference type="PIRSF" id="PIRSF000127">
    <property type="entry name" value="Xanthine_DH"/>
    <property type="match status" value="1"/>
</dbReference>
<comment type="cofactor">
    <cofactor evidence="8">
        <name>Mo-molybdopterin cytosine dinucleotide</name>
        <dbReference type="ChEBI" id="CHEBI:71308"/>
    </cofactor>
</comment>
<dbReference type="GO" id="GO:0016491">
    <property type="term" value="F:oxidoreductase activity"/>
    <property type="evidence" value="ECO:0007669"/>
    <property type="project" value="UniProtKB-KW"/>
</dbReference>